<keyword evidence="3 8" id="KW-0238">DNA-binding</keyword>
<reference evidence="8 9" key="1">
    <citation type="submission" date="2020-08" db="EMBL/GenBank/DDBJ databases">
        <title>Genomic Encyclopedia of Type Strains, Phase IV (KMG-IV): sequencing the most valuable type-strain genomes for metagenomic binning, comparative biology and taxonomic classification.</title>
        <authorList>
            <person name="Goeker M."/>
        </authorList>
    </citation>
    <scope>NUCLEOTIDE SEQUENCE [LARGE SCALE GENOMIC DNA]</scope>
    <source>
        <strain evidence="8 9">DSM 45385</strain>
    </source>
</reference>
<proteinExistence type="predicted"/>
<keyword evidence="9" id="KW-1185">Reference proteome</keyword>
<dbReference type="GO" id="GO:0006355">
    <property type="term" value="P:regulation of DNA-templated transcription"/>
    <property type="evidence" value="ECO:0007669"/>
    <property type="project" value="InterPro"/>
</dbReference>
<dbReference type="InterPro" id="IPR058245">
    <property type="entry name" value="NreC/VraR/RcsB-like_REC"/>
</dbReference>
<evidence type="ECO:0000256" key="2">
    <source>
        <dbReference type="ARBA" id="ARBA00023015"/>
    </source>
</evidence>
<evidence type="ECO:0000256" key="3">
    <source>
        <dbReference type="ARBA" id="ARBA00023125"/>
    </source>
</evidence>
<gene>
    <name evidence="8" type="ORF">HNR40_001394</name>
</gene>
<keyword evidence="4" id="KW-0804">Transcription</keyword>
<dbReference type="GO" id="GO:0003677">
    <property type="term" value="F:DNA binding"/>
    <property type="evidence" value="ECO:0007669"/>
    <property type="project" value="UniProtKB-KW"/>
</dbReference>
<evidence type="ECO:0000313" key="9">
    <source>
        <dbReference type="Proteomes" id="UP000568380"/>
    </source>
</evidence>
<dbReference type="SMART" id="SM00421">
    <property type="entry name" value="HTH_LUXR"/>
    <property type="match status" value="1"/>
</dbReference>
<feature type="domain" description="Response regulatory" evidence="7">
    <location>
        <begin position="3"/>
        <end position="119"/>
    </location>
</feature>
<dbReference type="AlphaFoldDB" id="A0A7W7ZZY3"/>
<dbReference type="PRINTS" id="PR00038">
    <property type="entry name" value="HTHLUXR"/>
</dbReference>
<dbReference type="InterPro" id="IPR000792">
    <property type="entry name" value="Tscrpt_reg_LuxR_C"/>
</dbReference>
<dbReference type="CDD" id="cd06170">
    <property type="entry name" value="LuxR_C_like"/>
    <property type="match status" value="1"/>
</dbReference>
<evidence type="ECO:0000259" key="7">
    <source>
        <dbReference type="PROSITE" id="PS50110"/>
    </source>
</evidence>
<dbReference type="PANTHER" id="PTHR43214:SF24">
    <property type="entry name" value="TRANSCRIPTIONAL REGULATORY PROTEIN NARL-RELATED"/>
    <property type="match status" value="1"/>
</dbReference>
<dbReference type="Gene3D" id="3.40.50.2300">
    <property type="match status" value="1"/>
</dbReference>
<keyword evidence="2" id="KW-0805">Transcription regulation</keyword>
<dbReference type="SUPFAM" id="SSF52172">
    <property type="entry name" value="CheY-like"/>
    <property type="match status" value="1"/>
</dbReference>
<accession>A0A7W7ZZY3</accession>
<dbReference type="SMART" id="SM00448">
    <property type="entry name" value="REC"/>
    <property type="match status" value="1"/>
</dbReference>
<dbReference type="InterPro" id="IPR016032">
    <property type="entry name" value="Sig_transdc_resp-reg_C-effctor"/>
</dbReference>
<dbReference type="GO" id="GO:0000160">
    <property type="term" value="P:phosphorelay signal transduction system"/>
    <property type="evidence" value="ECO:0007669"/>
    <property type="project" value="InterPro"/>
</dbReference>
<dbReference type="PROSITE" id="PS50043">
    <property type="entry name" value="HTH_LUXR_2"/>
    <property type="match status" value="1"/>
</dbReference>
<dbReference type="PROSITE" id="PS00622">
    <property type="entry name" value="HTH_LUXR_1"/>
    <property type="match status" value="1"/>
</dbReference>
<dbReference type="InterPro" id="IPR011006">
    <property type="entry name" value="CheY-like_superfamily"/>
</dbReference>
<protein>
    <submittedName>
        <fullName evidence="8">DNA-binding NarL/FixJ family response regulator</fullName>
    </submittedName>
</protein>
<dbReference type="PANTHER" id="PTHR43214">
    <property type="entry name" value="TWO-COMPONENT RESPONSE REGULATOR"/>
    <property type="match status" value="1"/>
</dbReference>
<dbReference type="CDD" id="cd17535">
    <property type="entry name" value="REC_NarL-like"/>
    <property type="match status" value="1"/>
</dbReference>
<evidence type="ECO:0000256" key="5">
    <source>
        <dbReference type="PROSITE-ProRule" id="PRU00169"/>
    </source>
</evidence>
<dbReference type="InterPro" id="IPR001789">
    <property type="entry name" value="Sig_transdc_resp-reg_receiver"/>
</dbReference>
<comment type="caution">
    <text evidence="8">The sequence shown here is derived from an EMBL/GenBank/DDBJ whole genome shotgun (WGS) entry which is preliminary data.</text>
</comment>
<dbReference type="InterPro" id="IPR039420">
    <property type="entry name" value="WalR-like"/>
</dbReference>
<name>A0A7W7ZZY3_9ACTN</name>
<dbReference type="RefSeq" id="WP_184959069.1">
    <property type="nucleotide sequence ID" value="NZ_JACHIN010000001.1"/>
</dbReference>
<evidence type="ECO:0000313" key="8">
    <source>
        <dbReference type="EMBL" id="MBB5075948.1"/>
    </source>
</evidence>
<feature type="domain" description="HTH luxR-type" evidence="6">
    <location>
        <begin position="145"/>
        <end position="210"/>
    </location>
</feature>
<dbReference type="EMBL" id="JACHIN010000001">
    <property type="protein sequence ID" value="MBB5075948.1"/>
    <property type="molecule type" value="Genomic_DNA"/>
</dbReference>
<dbReference type="SUPFAM" id="SSF46894">
    <property type="entry name" value="C-terminal effector domain of the bipartite response regulators"/>
    <property type="match status" value="1"/>
</dbReference>
<evidence type="ECO:0000256" key="1">
    <source>
        <dbReference type="ARBA" id="ARBA00022553"/>
    </source>
</evidence>
<dbReference type="Pfam" id="PF00072">
    <property type="entry name" value="Response_reg"/>
    <property type="match status" value="1"/>
</dbReference>
<keyword evidence="1 5" id="KW-0597">Phosphoprotein</keyword>
<feature type="modified residue" description="4-aspartylphosphate" evidence="5">
    <location>
        <position position="54"/>
    </location>
</feature>
<dbReference type="Proteomes" id="UP000568380">
    <property type="component" value="Unassembled WGS sequence"/>
</dbReference>
<organism evidence="8 9">
    <name type="scientific">Nonomuraea endophytica</name>
    <dbReference type="NCBI Taxonomy" id="714136"/>
    <lineage>
        <taxon>Bacteria</taxon>
        <taxon>Bacillati</taxon>
        <taxon>Actinomycetota</taxon>
        <taxon>Actinomycetes</taxon>
        <taxon>Streptosporangiales</taxon>
        <taxon>Streptosporangiaceae</taxon>
        <taxon>Nonomuraea</taxon>
    </lineage>
</organism>
<evidence type="ECO:0000256" key="4">
    <source>
        <dbReference type="ARBA" id="ARBA00023163"/>
    </source>
</evidence>
<sequence>MISVLVADDHAMVRAGIAAVLSAEPDITVVAQAADGAAAVAQAEERRPDVILMDIKMPGTDGLAATRTITTALPGSRVVVLTTFGLDEYVYSALRAGACGFLLKDADPGRVIEVVRLTAAGQSFLDPAVTGRLIQQFARHRPPSRSPELAALTPRENDVLGQLARGHSNAEIGEKLGISAATVKDHVAAILAKLGVRDRLHATIFAYDNGLVLPGGD</sequence>
<dbReference type="PROSITE" id="PS50110">
    <property type="entry name" value="RESPONSE_REGULATORY"/>
    <property type="match status" value="1"/>
</dbReference>
<dbReference type="Pfam" id="PF00196">
    <property type="entry name" value="GerE"/>
    <property type="match status" value="1"/>
</dbReference>
<evidence type="ECO:0000259" key="6">
    <source>
        <dbReference type="PROSITE" id="PS50043"/>
    </source>
</evidence>